<evidence type="ECO:0000259" key="4">
    <source>
        <dbReference type="PROSITE" id="PS50977"/>
    </source>
</evidence>
<sequence length="289" mass="33063">MPTVTWARVDPARRAAIVEAAEAEFGAHGFSNGSLNVIARRARVAKGSLFQYFADKRDLYAYIADIGSQRVRSYMENLIRELDPSRPFFEFLTDLLDGWVAYYAEHPRERALHAAATLEVDTDARISVRSVIHRHYLEVLRPLVRDAQNRGHLRADADIDVLLSLLLLLFPHLALAPYMRGLDPVLGSTNPRPSSRRWPCAGWSRSWRRPSPRDSSPNLRRSHDTDTLRLAGCRRSQLEQPAVEVVRRRQRQILGSGRHRLLPRARGLGSADRHRTRLCHPAVRPVRRR</sequence>
<gene>
    <name evidence="5" type="ORF">BZL30_6872</name>
</gene>
<name>A0A1V3WNT5_MYCKA</name>
<dbReference type="EMBL" id="MVBM01000007">
    <property type="protein sequence ID" value="OOK68639.1"/>
    <property type="molecule type" value="Genomic_DNA"/>
</dbReference>
<dbReference type="AlphaFoldDB" id="A0A1V3WNT5"/>
<reference evidence="5 6" key="1">
    <citation type="submission" date="2017-02" db="EMBL/GenBank/DDBJ databases">
        <title>Complete genome sequences of Mycobacterium kansasii strains isolated from rhesus macaques.</title>
        <authorList>
            <person name="Panda A."/>
            <person name="Nagaraj S."/>
            <person name="Zhao X."/>
            <person name="Tettelin H."/>
            <person name="Detolla L.J."/>
        </authorList>
    </citation>
    <scope>NUCLEOTIDE SEQUENCE [LARGE SCALE GENOMIC DNA]</scope>
    <source>
        <strain evidence="5 6">11-3813</strain>
    </source>
</reference>
<dbReference type="PANTHER" id="PTHR30055:SF226">
    <property type="entry name" value="HTH-TYPE TRANSCRIPTIONAL REGULATOR PKSA"/>
    <property type="match status" value="1"/>
</dbReference>
<dbReference type="Proteomes" id="UP000189229">
    <property type="component" value="Unassembled WGS sequence"/>
</dbReference>
<feature type="DNA-binding region" description="H-T-H motif" evidence="2">
    <location>
        <begin position="34"/>
        <end position="53"/>
    </location>
</feature>
<keyword evidence="1 2" id="KW-0238">DNA-binding</keyword>
<proteinExistence type="predicted"/>
<dbReference type="InterPro" id="IPR001647">
    <property type="entry name" value="HTH_TetR"/>
</dbReference>
<dbReference type="SUPFAM" id="SSF48498">
    <property type="entry name" value="Tetracyclin repressor-like, C-terminal domain"/>
    <property type="match status" value="1"/>
</dbReference>
<comment type="caution">
    <text evidence="5">The sequence shown here is derived from an EMBL/GenBank/DDBJ whole genome shotgun (WGS) entry which is preliminary data.</text>
</comment>
<feature type="domain" description="HTH tetR-type" evidence="4">
    <location>
        <begin position="11"/>
        <end position="71"/>
    </location>
</feature>
<dbReference type="PROSITE" id="PS01081">
    <property type="entry name" value="HTH_TETR_1"/>
    <property type="match status" value="1"/>
</dbReference>
<dbReference type="InterPro" id="IPR050109">
    <property type="entry name" value="HTH-type_TetR-like_transc_reg"/>
</dbReference>
<accession>A0A1V3WNT5</accession>
<dbReference type="PROSITE" id="PS50977">
    <property type="entry name" value="HTH_TETR_2"/>
    <property type="match status" value="1"/>
</dbReference>
<dbReference type="InterPro" id="IPR036271">
    <property type="entry name" value="Tet_transcr_reg_TetR-rel_C_sf"/>
</dbReference>
<feature type="region of interest" description="Disordered" evidence="3">
    <location>
        <begin position="187"/>
        <end position="226"/>
    </location>
</feature>
<dbReference type="PANTHER" id="PTHR30055">
    <property type="entry name" value="HTH-TYPE TRANSCRIPTIONAL REGULATOR RUTR"/>
    <property type="match status" value="1"/>
</dbReference>
<dbReference type="InterPro" id="IPR023772">
    <property type="entry name" value="DNA-bd_HTH_TetR-type_CS"/>
</dbReference>
<evidence type="ECO:0000256" key="3">
    <source>
        <dbReference type="SAM" id="MobiDB-lite"/>
    </source>
</evidence>
<dbReference type="PRINTS" id="PR00455">
    <property type="entry name" value="HTHTETR"/>
</dbReference>
<evidence type="ECO:0000256" key="1">
    <source>
        <dbReference type="ARBA" id="ARBA00023125"/>
    </source>
</evidence>
<dbReference type="Gene3D" id="1.10.357.10">
    <property type="entry name" value="Tetracycline Repressor, domain 2"/>
    <property type="match status" value="1"/>
</dbReference>
<evidence type="ECO:0000313" key="5">
    <source>
        <dbReference type="EMBL" id="OOK68639.1"/>
    </source>
</evidence>
<organism evidence="5 6">
    <name type="scientific">Mycobacterium kansasii</name>
    <dbReference type="NCBI Taxonomy" id="1768"/>
    <lineage>
        <taxon>Bacteria</taxon>
        <taxon>Bacillati</taxon>
        <taxon>Actinomycetota</taxon>
        <taxon>Actinomycetes</taxon>
        <taxon>Mycobacteriales</taxon>
        <taxon>Mycobacteriaceae</taxon>
        <taxon>Mycobacterium</taxon>
    </lineage>
</organism>
<protein>
    <submittedName>
        <fullName evidence="5">Bacterial regulatory s, tetR family protein</fullName>
    </submittedName>
</protein>
<evidence type="ECO:0000256" key="2">
    <source>
        <dbReference type="PROSITE-ProRule" id="PRU00335"/>
    </source>
</evidence>
<dbReference type="InterPro" id="IPR009057">
    <property type="entry name" value="Homeodomain-like_sf"/>
</dbReference>
<dbReference type="SUPFAM" id="SSF46689">
    <property type="entry name" value="Homeodomain-like"/>
    <property type="match status" value="1"/>
</dbReference>
<dbReference type="Pfam" id="PF00440">
    <property type="entry name" value="TetR_N"/>
    <property type="match status" value="1"/>
</dbReference>
<evidence type="ECO:0000313" key="6">
    <source>
        <dbReference type="Proteomes" id="UP000189229"/>
    </source>
</evidence>
<dbReference type="GO" id="GO:0003700">
    <property type="term" value="F:DNA-binding transcription factor activity"/>
    <property type="evidence" value="ECO:0007669"/>
    <property type="project" value="TreeGrafter"/>
</dbReference>
<dbReference type="GO" id="GO:0000976">
    <property type="term" value="F:transcription cis-regulatory region binding"/>
    <property type="evidence" value="ECO:0007669"/>
    <property type="project" value="TreeGrafter"/>
</dbReference>